<evidence type="ECO:0000313" key="3">
    <source>
        <dbReference type="Proteomes" id="UP000281406"/>
    </source>
</evidence>
<protein>
    <recommendedName>
        <fullName evidence="1">YqaJ viral recombinase domain-containing protein</fullName>
    </recommendedName>
</protein>
<dbReference type="Proteomes" id="UP000281406">
    <property type="component" value="Unassembled WGS sequence"/>
</dbReference>
<dbReference type="InterPro" id="IPR051703">
    <property type="entry name" value="NF-kappa-B_Signaling_Reg"/>
</dbReference>
<keyword evidence="3" id="KW-1185">Reference proteome</keyword>
<dbReference type="PANTHER" id="PTHR46609:SF7">
    <property type="match status" value="1"/>
</dbReference>
<dbReference type="PANTHER" id="PTHR46609">
    <property type="entry name" value="EXONUCLEASE, PHAGE-TYPE/RECB, C-TERMINAL DOMAIN-CONTAINING PROTEIN"/>
    <property type="match status" value="1"/>
</dbReference>
<dbReference type="CDD" id="cd22343">
    <property type="entry name" value="PDDEXK_lambda_exonuclease-like"/>
    <property type="match status" value="1"/>
</dbReference>
<reference evidence="2 3" key="1">
    <citation type="submission" date="2018-10" db="EMBL/GenBank/DDBJ databases">
        <title>Genome assembly for a Yunnan-Guizhou Plateau 3E fish, Anabarilius grahami (Regan), and its evolutionary and genetic applications.</title>
        <authorList>
            <person name="Jiang W."/>
        </authorList>
    </citation>
    <scope>NUCLEOTIDE SEQUENCE [LARGE SCALE GENOMIC DNA]</scope>
    <source>
        <strain evidence="2">AG-KIZ</strain>
        <tissue evidence="2">Muscle</tissue>
    </source>
</reference>
<feature type="domain" description="YqaJ viral recombinase" evidence="1">
    <location>
        <begin position="180"/>
        <end position="322"/>
    </location>
</feature>
<dbReference type="Pfam" id="PF09588">
    <property type="entry name" value="YqaJ"/>
    <property type="match status" value="1"/>
</dbReference>
<gene>
    <name evidence="2" type="ORF">DPX16_2460</name>
</gene>
<dbReference type="SUPFAM" id="SSF52980">
    <property type="entry name" value="Restriction endonuclease-like"/>
    <property type="match status" value="1"/>
</dbReference>
<sequence length="372" mass="41995">MKLKTVPPTIPSTSTLQTWHRPRTRGIHPEAVDRLLVRKPKTSSRSGIKSTLYRAYTGPLPNNVLLSSVESLISVRPQPLICKVLHGLSELNLMESKFGLVPKGSLLSYQCPAESSRDAVKHAEAPAFPTLPLDGYTFEGRFKFVPNFHDMLFLESLAVTQELSTIIEKDTRDQSKSALWNQMRTPRITSSRFREVCHVKGESTSQALAARIIKGVRQTSALKRGLDLEPEVLFQYSGMMNVNVLQCGFVVHPDAPHLGTSPDGRVYDPTENPPFGLAEVKCPYVDDISQVTHIKFVNGQAKLKDSHKYYWQVQGQLAVTGLSWCDFITNTKTDITIQRIWRDESLIALMRDKVDIFFFNTYMNVYFNSRSC</sequence>
<dbReference type="InterPro" id="IPR019080">
    <property type="entry name" value="YqaJ_viral_recombinase"/>
</dbReference>
<dbReference type="EMBL" id="RJVU01007774">
    <property type="protein sequence ID" value="ROL53739.1"/>
    <property type="molecule type" value="Genomic_DNA"/>
</dbReference>
<dbReference type="GO" id="GO:0006281">
    <property type="term" value="P:DNA repair"/>
    <property type="evidence" value="ECO:0007669"/>
    <property type="project" value="UniProtKB-ARBA"/>
</dbReference>
<accession>A0A3N0Z5I2</accession>
<comment type="caution">
    <text evidence="2">The sequence shown here is derived from an EMBL/GenBank/DDBJ whole genome shotgun (WGS) entry which is preliminary data.</text>
</comment>
<dbReference type="InterPro" id="IPR011335">
    <property type="entry name" value="Restrct_endonuc-II-like"/>
</dbReference>
<evidence type="ECO:0000313" key="2">
    <source>
        <dbReference type="EMBL" id="ROL53739.1"/>
    </source>
</evidence>
<organism evidence="2 3">
    <name type="scientific">Anabarilius grahami</name>
    <name type="common">Kanglang fish</name>
    <name type="synonym">Barilius grahami</name>
    <dbReference type="NCBI Taxonomy" id="495550"/>
    <lineage>
        <taxon>Eukaryota</taxon>
        <taxon>Metazoa</taxon>
        <taxon>Chordata</taxon>
        <taxon>Craniata</taxon>
        <taxon>Vertebrata</taxon>
        <taxon>Euteleostomi</taxon>
        <taxon>Actinopterygii</taxon>
        <taxon>Neopterygii</taxon>
        <taxon>Teleostei</taxon>
        <taxon>Ostariophysi</taxon>
        <taxon>Cypriniformes</taxon>
        <taxon>Xenocyprididae</taxon>
        <taxon>Xenocypridinae</taxon>
        <taxon>Xenocypridinae incertae sedis</taxon>
        <taxon>Anabarilius</taxon>
    </lineage>
</organism>
<proteinExistence type="predicted"/>
<name>A0A3N0Z5I2_ANAGA</name>
<evidence type="ECO:0000259" key="1">
    <source>
        <dbReference type="Pfam" id="PF09588"/>
    </source>
</evidence>
<dbReference type="OrthoDB" id="261614at2759"/>
<dbReference type="Gene3D" id="3.90.320.10">
    <property type="match status" value="1"/>
</dbReference>
<dbReference type="AlphaFoldDB" id="A0A3N0Z5I2"/>
<dbReference type="InterPro" id="IPR011604">
    <property type="entry name" value="PDDEXK-like_dom_sf"/>
</dbReference>